<evidence type="ECO:0000256" key="3">
    <source>
        <dbReference type="ARBA" id="ARBA00022448"/>
    </source>
</evidence>
<evidence type="ECO:0000256" key="6">
    <source>
        <dbReference type="ARBA" id="ARBA00022970"/>
    </source>
</evidence>
<dbReference type="GO" id="GO:0043190">
    <property type="term" value="C:ATP-binding cassette (ABC) transporter complex"/>
    <property type="evidence" value="ECO:0007669"/>
    <property type="project" value="InterPro"/>
</dbReference>
<keyword evidence="6" id="KW-0029">Amino-acid transport</keyword>
<keyword evidence="8 9" id="KW-0472">Membrane</keyword>
<dbReference type="PANTHER" id="PTHR30614:SF37">
    <property type="entry name" value="AMINO-ACID ABC TRANSPORTER PERMEASE PROTEIN YHDX-RELATED"/>
    <property type="match status" value="1"/>
</dbReference>
<dbReference type="InterPro" id="IPR000515">
    <property type="entry name" value="MetI-like"/>
</dbReference>
<keyword evidence="3" id="KW-0813">Transport</keyword>
<dbReference type="EMBL" id="UINC01067549">
    <property type="protein sequence ID" value="SVB99310.1"/>
    <property type="molecule type" value="Genomic_DNA"/>
</dbReference>
<keyword evidence="4" id="KW-1003">Cell membrane</keyword>
<evidence type="ECO:0000256" key="4">
    <source>
        <dbReference type="ARBA" id="ARBA00022475"/>
    </source>
</evidence>
<keyword evidence="7 9" id="KW-1133">Transmembrane helix</keyword>
<dbReference type="SUPFAM" id="SSF161098">
    <property type="entry name" value="MetI-like"/>
    <property type="match status" value="1"/>
</dbReference>
<organism evidence="10">
    <name type="scientific">marine metagenome</name>
    <dbReference type="NCBI Taxonomy" id="408172"/>
    <lineage>
        <taxon>unclassified sequences</taxon>
        <taxon>metagenomes</taxon>
        <taxon>ecological metagenomes</taxon>
    </lineage>
</organism>
<protein>
    <recommendedName>
        <fullName evidence="11">ABC transmembrane type-1 domain-containing protein</fullName>
    </recommendedName>
</protein>
<name>A0A382II28_9ZZZZ</name>
<dbReference type="NCBIfam" id="TIGR01726">
    <property type="entry name" value="HEQRo_perm_3TM"/>
    <property type="match status" value="1"/>
</dbReference>
<feature type="transmembrane region" description="Helical" evidence="9">
    <location>
        <begin position="183"/>
        <end position="207"/>
    </location>
</feature>
<evidence type="ECO:0000256" key="8">
    <source>
        <dbReference type="ARBA" id="ARBA00023136"/>
    </source>
</evidence>
<keyword evidence="5 9" id="KW-0812">Transmembrane</keyword>
<feature type="transmembrane region" description="Helical" evidence="9">
    <location>
        <begin position="266"/>
        <end position="289"/>
    </location>
</feature>
<feature type="transmembrane region" description="Helical" evidence="9">
    <location>
        <begin position="117"/>
        <end position="136"/>
    </location>
</feature>
<dbReference type="Gene3D" id="1.10.3720.10">
    <property type="entry name" value="MetI-like"/>
    <property type="match status" value="1"/>
</dbReference>
<sequence>MSEKEPTTELEEVDARVLHNPFRAFLEKITVRDFLVGILAIYFYYIIADDFVRQSLLNLTPGRFRELDLPFNILPEAVDSGTTYFTVFIAILVVLGLRSLGAGNLTPRQYDLRAQLIALLAALPFILYFILHIMWLKENDSSWYFDLIFMEEMAGFTLSNQWPFETVLQDSRWQFYRVGLYNAIRVVLLSIVGCTILGIFIGVSRLSRNRMLSGLAESYVEFFRNMPLVVQLFFLYTVVLGANLPPFSEIQEKTIMGWVFWSNRGFVLPGGGIENMSLFLAAIGVFLAARIYIRFTERLPPESSDTPPPAIPILVDILFSSSLLIVVYGIFNVVEWTYTINPADSDGSLGNLVERFFQSFFEGIPEKAPFSMFMLGMFLVTASALATFKLSELGMNPFTTDDSPEGLKKR</sequence>
<evidence type="ECO:0000256" key="2">
    <source>
        <dbReference type="ARBA" id="ARBA00010072"/>
    </source>
</evidence>
<feature type="transmembrane region" description="Helical" evidence="9">
    <location>
        <begin position="29"/>
        <end position="47"/>
    </location>
</feature>
<dbReference type="CDD" id="cd06261">
    <property type="entry name" value="TM_PBP2"/>
    <property type="match status" value="1"/>
</dbReference>
<evidence type="ECO:0000256" key="9">
    <source>
        <dbReference type="SAM" id="Phobius"/>
    </source>
</evidence>
<comment type="subcellular location">
    <subcellularLocation>
        <location evidence="1">Cell membrane</location>
        <topology evidence="1">Multi-pass membrane protein</topology>
    </subcellularLocation>
</comment>
<evidence type="ECO:0000256" key="5">
    <source>
        <dbReference type="ARBA" id="ARBA00022692"/>
    </source>
</evidence>
<feature type="transmembrane region" description="Helical" evidence="9">
    <location>
        <begin position="84"/>
        <end position="105"/>
    </location>
</feature>
<dbReference type="PANTHER" id="PTHR30614">
    <property type="entry name" value="MEMBRANE COMPONENT OF AMINO ACID ABC TRANSPORTER"/>
    <property type="match status" value="1"/>
</dbReference>
<proteinExistence type="inferred from homology"/>
<dbReference type="InterPro" id="IPR010065">
    <property type="entry name" value="AA_ABC_transptr_permease_3TM"/>
</dbReference>
<dbReference type="GO" id="GO:0022857">
    <property type="term" value="F:transmembrane transporter activity"/>
    <property type="evidence" value="ECO:0007669"/>
    <property type="project" value="InterPro"/>
</dbReference>
<feature type="transmembrane region" description="Helical" evidence="9">
    <location>
        <begin position="310"/>
        <end position="331"/>
    </location>
</feature>
<dbReference type="GO" id="GO:0006865">
    <property type="term" value="P:amino acid transport"/>
    <property type="evidence" value="ECO:0007669"/>
    <property type="project" value="UniProtKB-KW"/>
</dbReference>
<evidence type="ECO:0000256" key="7">
    <source>
        <dbReference type="ARBA" id="ARBA00022989"/>
    </source>
</evidence>
<comment type="similarity">
    <text evidence="2">Belongs to the binding-protein-dependent transport system permease family. HisMQ subfamily.</text>
</comment>
<feature type="transmembrane region" description="Helical" evidence="9">
    <location>
        <begin position="228"/>
        <end position="246"/>
    </location>
</feature>
<dbReference type="AlphaFoldDB" id="A0A382II28"/>
<gene>
    <name evidence="10" type="ORF">METZ01_LOCUS252164</name>
</gene>
<evidence type="ECO:0008006" key="11">
    <source>
        <dbReference type="Google" id="ProtNLM"/>
    </source>
</evidence>
<evidence type="ECO:0000313" key="10">
    <source>
        <dbReference type="EMBL" id="SVB99310.1"/>
    </source>
</evidence>
<reference evidence="10" key="1">
    <citation type="submission" date="2018-05" db="EMBL/GenBank/DDBJ databases">
        <authorList>
            <person name="Lanie J.A."/>
            <person name="Ng W.-L."/>
            <person name="Kazmierczak K.M."/>
            <person name="Andrzejewski T.M."/>
            <person name="Davidsen T.M."/>
            <person name="Wayne K.J."/>
            <person name="Tettelin H."/>
            <person name="Glass J.I."/>
            <person name="Rusch D."/>
            <person name="Podicherti R."/>
            <person name="Tsui H.-C.T."/>
            <person name="Winkler M.E."/>
        </authorList>
    </citation>
    <scope>NUCLEOTIDE SEQUENCE</scope>
</reference>
<feature type="transmembrane region" description="Helical" evidence="9">
    <location>
        <begin position="370"/>
        <end position="388"/>
    </location>
</feature>
<evidence type="ECO:0000256" key="1">
    <source>
        <dbReference type="ARBA" id="ARBA00004651"/>
    </source>
</evidence>
<dbReference type="InterPro" id="IPR035906">
    <property type="entry name" value="MetI-like_sf"/>
</dbReference>
<dbReference type="InterPro" id="IPR043429">
    <property type="entry name" value="ArtM/GltK/GlnP/TcyL/YhdX-like"/>
</dbReference>
<accession>A0A382II28</accession>
<feature type="non-terminal residue" evidence="10">
    <location>
        <position position="410"/>
    </location>
</feature>